<feature type="compositionally biased region" description="Polar residues" evidence="1">
    <location>
        <begin position="1"/>
        <end position="12"/>
    </location>
</feature>
<dbReference type="EMBL" id="UZAI01008375">
    <property type="protein sequence ID" value="VDP01856.1"/>
    <property type="molecule type" value="Genomic_DNA"/>
</dbReference>
<protein>
    <submittedName>
        <fullName evidence="2">Uncharacterized protein</fullName>
    </submittedName>
</protein>
<evidence type="ECO:0000313" key="2">
    <source>
        <dbReference type="EMBL" id="VDP01856.1"/>
    </source>
</evidence>
<organism evidence="2 3">
    <name type="scientific">Schistosoma margrebowiei</name>
    <dbReference type="NCBI Taxonomy" id="48269"/>
    <lineage>
        <taxon>Eukaryota</taxon>
        <taxon>Metazoa</taxon>
        <taxon>Spiralia</taxon>
        <taxon>Lophotrochozoa</taxon>
        <taxon>Platyhelminthes</taxon>
        <taxon>Trematoda</taxon>
        <taxon>Digenea</taxon>
        <taxon>Strigeidida</taxon>
        <taxon>Schistosomatoidea</taxon>
        <taxon>Schistosomatidae</taxon>
        <taxon>Schistosoma</taxon>
    </lineage>
</organism>
<proteinExistence type="predicted"/>
<keyword evidence="3" id="KW-1185">Reference proteome</keyword>
<dbReference type="AlphaFoldDB" id="A0A3P8E3L8"/>
<accession>A0A3P8E3L8</accession>
<dbReference type="Proteomes" id="UP000277204">
    <property type="component" value="Unassembled WGS sequence"/>
</dbReference>
<feature type="region of interest" description="Disordered" evidence="1">
    <location>
        <begin position="1"/>
        <end position="54"/>
    </location>
</feature>
<sequence length="54" mass="6058">MLFCDNDTTPTIDKTENKQNLSTSTTTTNTGSSSHLLPRSPRFNRNMKLSINNL</sequence>
<gene>
    <name evidence="2" type="ORF">SMRZ_LOCUS12746</name>
</gene>
<evidence type="ECO:0000313" key="3">
    <source>
        <dbReference type="Proteomes" id="UP000277204"/>
    </source>
</evidence>
<feature type="compositionally biased region" description="Low complexity" evidence="1">
    <location>
        <begin position="22"/>
        <end position="34"/>
    </location>
</feature>
<reference evidence="2 3" key="1">
    <citation type="submission" date="2018-11" db="EMBL/GenBank/DDBJ databases">
        <authorList>
            <consortium name="Pathogen Informatics"/>
        </authorList>
    </citation>
    <scope>NUCLEOTIDE SEQUENCE [LARGE SCALE GENOMIC DNA]</scope>
    <source>
        <strain evidence="2 3">Zambia</strain>
    </source>
</reference>
<name>A0A3P8E3L8_9TREM</name>
<evidence type="ECO:0000256" key="1">
    <source>
        <dbReference type="SAM" id="MobiDB-lite"/>
    </source>
</evidence>